<dbReference type="InterPro" id="IPR000843">
    <property type="entry name" value="HTH_LacI"/>
</dbReference>
<proteinExistence type="predicted"/>
<dbReference type="InterPro" id="IPR028082">
    <property type="entry name" value="Peripla_BP_I"/>
</dbReference>
<dbReference type="SUPFAM" id="SSF47413">
    <property type="entry name" value="lambda repressor-like DNA-binding domains"/>
    <property type="match status" value="1"/>
</dbReference>
<dbReference type="PANTHER" id="PTHR30146:SF109">
    <property type="entry name" value="HTH-TYPE TRANSCRIPTIONAL REGULATOR GALS"/>
    <property type="match status" value="1"/>
</dbReference>
<organism evidence="5">
    <name type="scientific">Microvirga ossetica</name>
    <dbReference type="NCBI Taxonomy" id="1882682"/>
    <lineage>
        <taxon>Bacteria</taxon>
        <taxon>Pseudomonadati</taxon>
        <taxon>Pseudomonadota</taxon>
        <taxon>Alphaproteobacteria</taxon>
        <taxon>Hyphomicrobiales</taxon>
        <taxon>Methylobacteriaceae</taxon>
        <taxon>Microvirga</taxon>
    </lineage>
</organism>
<evidence type="ECO:0000313" key="5">
    <source>
        <dbReference type="EMBL" id="ANY78848.1"/>
    </source>
</evidence>
<name>A0A1B2EFV4_9HYPH</name>
<dbReference type="SUPFAM" id="SSF53822">
    <property type="entry name" value="Periplasmic binding protein-like I"/>
    <property type="match status" value="1"/>
</dbReference>
<gene>
    <name evidence="5" type="ORF">BB934_11995</name>
</gene>
<evidence type="ECO:0000259" key="4">
    <source>
        <dbReference type="PROSITE" id="PS50932"/>
    </source>
</evidence>
<protein>
    <submittedName>
        <fullName evidence="5">LacI family transcriptional regulator</fullName>
    </submittedName>
</protein>
<sequence>MSNLKLLAHSLGLSITTVSRALDGYSDVAQATRERVQAAAQAMNYRPNPAARSLRRRKAEAVAVTLPTEPGRFGPPIFLNMLAACGQRLAEEGLDLMLLPTAGRAGEMDTYRRLLDGRRADAVIVVRTRLDDERVAFLKERGIPFVTHGRTARPDEHAFIDGDGEAGFRDAVRQLASLGHRRIAHIAAPQDLTFAHLRRKGWLKGLEEAGHGEPIEYTAQPTEAGGYEAAQWLLQQSAPPTALLCATDSMAIGALSALKERGFTAGREIAVIGHDNLPSAAFTDPPLSSMEIAAPDVGRQLAEMLIARLGGREAGELQTILPVRQVPRATHGPAN</sequence>
<dbReference type="Pfam" id="PF13377">
    <property type="entry name" value="Peripla_BP_3"/>
    <property type="match status" value="1"/>
</dbReference>
<reference evidence="5" key="1">
    <citation type="submission" date="2016-07" db="EMBL/GenBank/DDBJ databases">
        <title>Microvirga ossetica sp. nov. a new species of rhizobia isolated from root nodules of the legume species Vicia alpestris Steven originated from North Ossetia region in the Caucasus.</title>
        <authorList>
            <person name="Safronova V.I."/>
            <person name="Kuznetsova I.G."/>
            <person name="Sazanova A.L."/>
            <person name="Belimov A."/>
            <person name="Andronov E."/>
            <person name="Osledkin Y.S."/>
            <person name="Onishchuk O.P."/>
            <person name="Kurchak O.N."/>
            <person name="Shaposhnikov A.I."/>
            <person name="Willems A."/>
            <person name="Tikhonovich I.A."/>
        </authorList>
    </citation>
    <scope>NUCLEOTIDE SEQUENCE [LARGE SCALE GENOMIC DNA]</scope>
    <source>
        <strain evidence="5">V5/3M</strain>
    </source>
</reference>
<evidence type="ECO:0000256" key="1">
    <source>
        <dbReference type="ARBA" id="ARBA00023015"/>
    </source>
</evidence>
<dbReference type="GO" id="GO:0003700">
    <property type="term" value="F:DNA-binding transcription factor activity"/>
    <property type="evidence" value="ECO:0007669"/>
    <property type="project" value="TreeGrafter"/>
</dbReference>
<dbReference type="CDD" id="cd01392">
    <property type="entry name" value="HTH_LacI"/>
    <property type="match status" value="1"/>
</dbReference>
<dbReference type="GO" id="GO:0000976">
    <property type="term" value="F:transcription cis-regulatory region binding"/>
    <property type="evidence" value="ECO:0007669"/>
    <property type="project" value="TreeGrafter"/>
</dbReference>
<dbReference type="Pfam" id="PF00356">
    <property type="entry name" value="LacI"/>
    <property type="match status" value="1"/>
</dbReference>
<accession>A0A1B2EFV4</accession>
<dbReference type="SMART" id="SM00354">
    <property type="entry name" value="HTH_LACI"/>
    <property type="match status" value="1"/>
</dbReference>
<dbReference type="RefSeq" id="WP_099509861.1">
    <property type="nucleotide sequence ID" value="NZ_CP016616.1"/>
</dbReference>
<keyword evidence="3" id="KW-0804">Transcription</keyword>
<keyword evidence="1" id="KW-0805">Transcription regulation</keyword>
<feature type="domain" description="HTH lacI-type" evidence="4">
    <location>
        <begin position="12"/>
        <end position="56"/>
    </location>
</feature>
<dbReference type="KEGG" id="moc:BB934_11995"/>
<dbReference type="CDD" id="cd20010">
    <property type="entry name" value="PBP1_AglR-like"/>
    <property type="match status" value="1"/>
</dbReference>
<keyword evidence="2" id="KW-0238">DNA-binding</keyword>
<dbReference type="AlphaFoldDB" id="A0A1B2EFV4"/>
<dbReference type="InterPro" id="IPR046335">
    <property type="entry name" value="LacI/GalR-like_sensor"/>
</dbReference>
<dbReference type="Gene3D" id="3.40.50.2300">
    <property type="match status" value="2"/>
</dbReference>
<dbReference type="InterPro" id="IPR010982">
    <property type="entry name" value="Lambda_DNA-bd_dom_sf"/>
</dbReference>
<dbReference type="PROSITE" id="PS50932">
    <property type="entry name" value="HTH_LACI_2"/>
    <property type="match status" value="1"/>
</dbReference>
<dbReference type="EMBL" id="CP016616">
    <property type="protein sequence ID" value="ANY78848.1"/>
    <property type="molecule type" value="Genomic_DNA"/>
</dbReference>
<evidence type="ECO:0000256" key="3">
    <source>
        <dbReference type="ARBA" id="ARBA00023163"/>
    </source>
</evidence>
<dbReference type="OrthoDB" id="7170131at2"/>
<dbReference type="PANTHER" id="PTHR30146">
    <property type="entry name" value="LACI-RELATED TRANSCRIPTIONAL REPRESSOR"/>
    <property type="match status" value="1"/>
</dbReference>
<dbReference type="Gene3D" id="1.10.260.40">
    <property type="entry name" value="lambda repressor-like DNA-binding domains"/>
    <property type="match status" value="1"/>
</dbReference>
<evidence type="ECO:0000256" key="2">
    <source>
        <dbReference type="ARBA" id="ARBA00023125"/>
    </source>
</evidence>